<dbReference type="GO" id="GO:0005506">
    <property type="term" value="F:iron ion binding"/>
    <property type="evidence" value="ECO:0007669"/>
    <property type="project" value="InterPro"/>
</dbReference>
<dbReference type="AlphaFoldDB" id="A0AAV5TF83"/>
<comment type="similarity">
    <text evidence="2 8">Belongs to the cytochrome P450 family.</text>
</comment>
<dbReference type="InterPro" id="IPR001128">
    <property type="entry name" value="Cyt_P450"/>
</dbReference>
<dbReference type="Pfam" id="PF00067">
    <property type="entry name" value="p450"/>
    <property type="match status" value="1"/>
</dbReference>
<dbReference type="GO" id="GO:0004497">
    <property type="term" value="F:monooxygenase activity"/>
    <property type="evidence" value="ECO:0007669"/>
    <property type="project" value="UniProtKB-KW"/>
</dbReference>
<dbReference type="PROSITE" id="PS00086">
    <property type="entry name" value="CYTOCHROME_P450"/>
    <property type="match status" value="1"/>
</dbReference>
<keyword evidence="6 8" id="KW-0503">Monooxygenase</keyword>
<dbReference type="SUPFAM" id="SSF48264">
    <property type="entry name" value="Cytochrome P450"/>
    <property type="match status" value="1"/>
</dbReference>
<gene>
    <name evidence="9" type="ORF">PENTCL1PPCAC_15144</name>
</gene>
<evidence type="ECO:0000256" key="4">
    <source>
        <dbReference type="ARBA" id="ARBA00023002"/>
    </source>
</evidence>
<dbReference type="InterPro" id="IPR002401">
    <property type="entry name" value="Cyt_P450_E_grp-I"/>
</dbReference>
<keyword evidence="4 8" id="KW-0560">Oxidoreductase</keyword>
<evidence type="ECO:0000256" key="3">
    <source>
        <dbReference type="ARBA" id="ARBA00022723"/>
    </source>
</evidence>
<organism evidence="9 10">
    <name type="scientific">Pristionchus entomophagus</name>
    <dbReference type="NCBI Taxonomy" id="358040"/>
    <lineage>
        <taxon>Eukaryota</taxon>
        <taxon>Metazoa</taxon>
        <taxon>Ecdysozoa</taxon>
        <taxon>Nematoda</taxon>
        <taxon>Chromadorea</taxon>
        <taxon>Rhabditida</taxon>
        <taxon>Rhabditina</taxon>
        <taxon>Diplogasteromorpha</taxon>
        <taxon>Diplogasteroidea</taxon>
        <taxon>Neodiplogasteridae</taxon>
        <taxon>Pristionchus</taxon>
    </lineage>
</organism>
<evidence type="ECO:0000313" key="10">
    <source>
        <dbReference type="Proteomes" id="UP001432027"/>
    </source>
</evidence>
<evidence type="ECO:0000313" key="9">
    <source>
        <dbReference type="EMBL" id="GMS92969.1"/>
    </source>
</evidence>
<keyword evidence="5 7" id="KW-0408">Iron</keyword>
<accession>A0AAV5TF83</accession>
<proteinExistence type="inferred from homology"/>
<sequence length="498" mass="57590">MFAVLLLGIVSLLIYSIVRYYQYTAKYPKGPLPLPFIGNLLDFDFKTQHKTFDRLGKQQKGIYTLFTPVPYVQITDYQIIKEAFVDKGDDFIGRPTNKVLQEAFTFAPNAGVINSNGDNWREQRRMAITIMRDFGMGKNLMEEQVRSSVGEYIEHLNNIEDKDNVDMRWPVQVMVANIINEVLFGYRYKHGDCAPLMKYVEDFNYMIDHISDSKGLLLGMGFPFLTELPIIGWYTYGQFKDAMAKINEYIVHNVERALKDYNVEDEPTCFVHAYKQKMAQNANAYLDQENLMGTCADFFLAGQETTTTTLRWAMLIFAKHPEIQEKLRQEVHSVIGKDRLPFMADQPKMLYARACVLELQRFANILATNVQRVTTKDVEIRGEIIPKDTWVNADIHYLMANDTMFENPEEFRPERYICQDGKTLRKVRYDLIDRTIPFSIGKRMCAGEGIARVELFLGLTSTFQNFKISPRPGHPIDLEPKTGQIILPKPQQLRIQKV</sequence>
<dbReference type="PANTHER" id="PTHR24284:SF1">
    <property type="entry name" value="CYTOCHROME P450 FAMILY"/>
    <property type="match status" value="1"/>
</dbReference>
<evidence type="ECO:0000256" key="2">
    <source>
        <dbReference type="ARBA" id="ARBA00010617"/>
    </source>
</evidence>
<keyword evidence="10" id="KW-1185">Reference proteome</keyword>
<evidence type="ECO:0000256" key="5">
    <source>
        <dbReference type="ARBA" id="ARBA00023004"/>
    </source>
</evidence>
<dbReference type="Proteomes" id="UP001432027">
    <property type="component" value="Unassembled WGS sequence"/>
</dbReference>
<dbReference type="PANTHER" id="PTHR24284">
    <property type="entry name" value="CYTOCHROME P450 FAMILY"/>
    <property type="match status" value="1"/>
</dbReference>
<dbReference type="FunFam" id="1.10.630.10:FF:000036">
    <property type="entry name" value="CYtochrome P450 family"/>
    <property type="match status" value="1"/>
</dbReference>
<comment type="cofactor">
    <cofactor evidence="1 7">
        <name>heme</name>
        <dbReference type="ChEBI" id="CHEBI:30413"/>
    </cofactor>
</comment>
<name>A0AAV5TF83_9BILA</name>
<keyword evidence="3 7" id="KW-0479">Metal-binding</keyword>
<keyword evidence="7 8" id="KW-0349">Heme</keyword>
<dbReference type="InterPro" id="IPR017972">
    <property type="entry name" value="Cyt_P450_CS"/>
</dbReference>
<dbReference type="Gene3D" id="1.10.630.10">
    <property type="entry name" value="Cytochrome P450"/>
    <property type="match status" value="1"/>
</dbReference>
<evidence type="ECO:0000256" key="1">
    <source>
        <dbReference type="ARBA" id="ARBA00001971"/>
    </source>
</evidence>
<dbReference type="CDD" id="cd20617">
    <property type="entry name" value="CYP1_2-like"/>
    <property type="match status" value="1"/>
</dbReference>
<dbReference type="GO" id="GO:0020037">
    <property type="term" value="F:heme binding"/>
    <property type="evidence" value="ECO:0007669"/>
    <property type="project" value="InterPro"/>
</dbReference>
<evidence type="ECO:0000256" key="8">
    <source>
        <dbReference type="RuleBase" id="RU000461"/>
    </source>
</evidence>
<dbReference type="GO" id="GO:0016705">
    <property type="term" value="F:oxidoreductase activity, acting on paired donors, with incorporation or reduction of molecular oxygen"/>
    <property type="evidence" value="ECO:0007669"/>
    <property type="project" value="InterPro"/>
</dbReference>
<reference evidence="9" key="1">
    <citation type="submission" date="2023-10" db="EMBL/GenBank/DDBJ databases">
        <title>Genome assembly of Pristionchus species.</title>
        <authorList>
            <person name="Yoshida K."/>
            <person name="Sommer R.J."/>
        </authorList>
    </citation>
    <scope>NUCLEOTIDE SEQUENCE</scope>
    <source>
        <strain evidence="9">RS0144</strain>
    </source>
</reference>
<dbReference type="InterPro" id="IPR036396">
    <property type="entry name" value="Cyt_P450_sf"/>
</dbReference>
<evidence type="ECO:0000256" key="7">
    <source>
        <dbReference type="PIRSR" id="PIRSR602401-1"/>
    </source>
</evidence>
<feature type="binding site" description="axial binding residue" evidence="7">
    <location>
        <position position="445"/>
    </location>
    <ligand>
        <name>heme</name>
        <dbReference type="ChEBI" id="CHEBI:30413"/>
    </ligand>
    <ligandPart>
        <name>Fe</name>
        <dbReference type="ChEBI" id="CHEBI:18248"/>
    </ligandPart>
</feature>
<comment type="caution">
    <text evidence="9">The sequence shown here is derived from an EMBL/GenBank/DDBJ whole genome shotgun (WGS) entry which is preliminary data.</text>
</comment>
<dbReference type="EMBL" id="BTSX01000004">
    <property type="protein sequence ID" value="GMS92969.1"/>
    <property type="molecule type" value="Genomic_DNA"/>
</dbReference>
<evidence type="ECO:0008006" key="11">
    <source>
        <dbReference type="Google" id="ProtNLM"/>
    </source>
</evidence>
<evidence type="ECO:0000256" key="6">
    <source>
        <dbReference type="ARBA" id="ARBA00023033"/>
    </source>
</evidence>
<dbReference type="PRINTS" id="PR00385">
    <property type="entry name" value="P450"/>
</dbReference>
<protein>
    <recommendedName>
        <fullName evidence="11">Cytochrome P450</fullName>
    </recommendedName>
</protein>
<dbReference type="PRINTS" id="PR00463">
    <property type="entry name" value="EP450I"/>
</dbReference>